<evidence type="ECO:0000313" key="8">
    <source>
        <dbReference type="EMBL" id="TFJ87552.1"/>
    </source>
</evidence>
<dbReference type="Pfam" id="PF01704">
    <property type="entry name" value="UDPGP"/>
    <property type="match status" value="1"/>
</dbReference>
<feature type="binding site" evidence="7">
    <location>
        <position position="115"/>
    </location>
    <ligand>
        <name>UTP</name>
        <dbReference type="ChEBI" id="CHEBI:46398"/>
    </ligand>
</feature>
<keyword evidence="9" id="KW-1185">Reference proteome</keyword>
<dbReference type="FunFam" id="2.160.10.10:FF:000001">
    <property type="entry name" value="UTP--glucose-1-phosphate uridylyltransferase"/>
    <property type="match status" value="1"/>
</dbReference>
<feature type="binding site" evidence="6">
    <location>
        <position position="210"/>
    </location>
    <ligand>
        <name>substrate</name>
    </ligand>
</feature>
<evidence type="ECO:0000256" key="6">
    <source>
        <dbReference type="PIRSR" id="PIRSR000806-1"/>
    </source>
</evidence>
<evidence type="ECO:0000313" key="9">
    <source>
        <dbReference type="Proteomes" id="UP000355283"/>
    </source>
</evidence>
<dbReference type="PANTHER" id="PTHR43511">
    <property type="match status" value="1"/>
</dbReference>
<keyword evidence="3 5" id="KW-0808">Transferase</keyword>
<evidence type="ECO:0000256" key="3">
    <source>
        <dbReference type="ARBA" id="ARBA00022679"/>
    </source>
</evidence>
<comment type="similarity">
    <text evidence="1 5">Belongs to the UDPGP type 1 family.</text>
</comment>
<dbReference type="AlphaFoldDB" id="A0A4D9D7J0"/>
<feature type="binding site" evidence="7">
    <location>
        <position position="376"/>
    </location>
    <ligand>
        <name>UTP</name>
        <dbReference type="ChEBI" id="CHEBI:46398"/>
    </ligand>
</feature>
<dbReference type="PIRSF" id="PIRSF000806">
    <property type="entry name" value="UDPGP"/>
    <property type="match status" value="1"/>
</dbReference>
<evidence type="ECO:0000256" key="5">
    <source>
        <dbReference type="PIRNR" id="PIRNR000806"/>
    </source>
</evidence>
<dbReference type="FunFam" id="3.90.550.10:FF:000002">
    <property type="entry name" value="UTP--glucose-1-phosphate uridylyltransferase"/>
    <property type="match status" value="1"/>
</dbReference>
<dbReference type="Gene3D" id="2.160.10.10">
    <property type="entry name" value="Hexapeptide repeat proteins"/>
    <property type="match status" value="1"/>
</dbReference>
<feature type="binding site" evidence="7">
    <location>
        <position position="240"/>
    </location>
    <ligand>
        <name>UTP</name>
        <dbReference type="ChEBI" id="CHEBI:46398"/>
    </ligand>
</feature>
<keyword evidence="4 5" id="KW-0548">Nucleotidyltransferase</keyword>
<dbReference type="GO" id="GO:0003983">
    <property type="term" value="F:UTP:glucose-1-phosphate uridylyltransferase activity"/>
    <property type="evidence" value="ECO:0007669"/>
    <property type="project" value="UniProtKB-EC"/>
</dbReference>
<proteinExistence type="inferred from homology"/>
<dbReference type="InterPro" id="IPR016267">
    <property type="entry name" value="UDPGP_trans"/>
</dbReference>
<comment type="caution">
    <text evidence="8">The sequence shown here is derived from an EMBL/GenBank/DDBJ whole genome shotgun (WGS) entry which is preliminary data.</text>
</comment>
<dbReference type="EMBL" id="SDOX01000005">
    <property type="protein sequence ID" value="TFJ87552.1"/>
    <property type="molecule type" value="Genomic_DNA"/>
</dbReference>
<evidence type="ECO:0000256" key="2">
    <source>
        <dbReference type="ARBA" id="ARBA00012415"/>
    </source>
</evidence>
<dbReference type="InterPro" id="IPR029044">
    <property type="entry name" value="Nucleotide-diphossugar_trans"/>
</dbReference>
<dbReference type="OrthoDB" id="932129at2759"/>
<dbReference type="CDD" id="cd00897">
    <property type="entry name" value="UGPase_euk"/>
    <property type="match status" value="1"/>
</dbReference>
<comment type="catalytic activity">
    <reaction evidence="5">
        <text>alpha-D-glucose 1-phosphate + UTP + H(+) = UDP-alpha-D-glucose + diphosphate</text>
        <dbReference type="Rhea" id="RHEA:19889"/>
        <dbReference type="ChEBI" id="CHEBI:15378"/>
        <dbReference type="ChEBI" id="CHEBI:33019"/>
        <dbReference type="ChEBI" id="CHEBI:46398"/>
        <dbReference type="ChEBI" id="CHEBI:58601"/>
        <dbReference type="ChEBI" id="CHEBI:58885"/>
        <dbReference type="EC" id="2.7.7.9"/>
    </reaction>
</comment>
<evidence type="ECO:0000256" key="1">
    <source>
        <dbReference type="ARBA" id="ARBA00010401"/>
    </source>
</evidence>
<evidence type="ECO:0000256" key="4">
    <source>
        <dbReference type="ARBA" id="ARBA00022695"/>
    </source>
</evidence>
<dbReference type="EC" id="2.7.7.9" evidence="2 5"/>
<dbReference type="SUPFAM" id="SSF53448">
    <property type="entry name" value="Nucleotide-diphospho-sugar transferases"/>
    <property type="match status" value="1"/>
</dbReference>
<organism evidence="8 9">
    <name type="scientific">Nannochloropsis salina CCMP1776</name>
    <dbReference type="NCBI Taxonomy" id="1027361"/>
    <lineage>
        <taxon>Eukaryota</taxon>
        <taxon>Sar</taxon>
        <taxon>Stramenopiles</taxon>
        <taxon>Ochrophyta</taxon>
        <taxon>Eustigmatophyceae</taxon>
        <taxon>Eustigmatales</taxon>
        <taxon>Monodopsidaceae</taxon>
        <taxon>Microchloropsis</taxon>
        <taxon>Microchloropsis salina</taxon>
    </lineage>
</organism>
<dbReference type="GO" id="GO:0006011">
    <property type="term" value="P:UDP-alpha-D-glucose metabolic process"/>
    <property type="evidence" value="ECO:0007669"/>
    <property type="project" value="UniProtKB-UniRule"/>
</dbReference>
<reference evidence="8 9" key="1">
    <citation type="submission" date="2019-01" db="EMBL/GenBank/DDBJ databases">
        <title>Nuclear Genome Assembly of the Microalgal Biofuel strain Nannochloropsis salina CCMP1776.</title>
        <authorList>
            <person name="Hovde B."/>
        </authorList>
    </citation>
    <scope>NUCLEOTIDE SEQUENCE [LARGE SCALE GENOMIC DNA]</scope>
    <source>
        <strain evidence="8 9">CCMP1776</strain>
    </source>
</reference>
<dbReference type="Proteomes" id="UP000355283">
    <property type="component" value="Unassembled WGS sequence"/>
</dbReference>
<sequence length="491" mass="55529">MHRAPLHKVEDKYLRGNISHSAEEAMREAIVTDNILPPPQRKNFMKLFGKFLESRTRPSLDWTQVEQVPPEQLMDWEALPKCPDDQAVRHELLDKLVILKLNGGLGTRMGCTLPKSAIEVRQDMTFLDMTVRQVEYLNSLYGVDVPLLLMNSFKTDAVTSRLLNKYRQHNLTIHTFMQSCFPRIVKDTLQPLPQGPFAEENEADWYPPGHGDLFQSLFQSGLLDNLIEQGKEYMFISNVDNLGATVDLNLLYYIADNDIEFCTGVVDLTRADQDGGVLTTYKGKRVVVELSQVPKQHLETVAKKFTLFHTNNIWINLRALHALLVEEKLSIDLVTHERVVDRLKILQLETTIGSVIKDFSNVLTMKVPRSRYLPVKSTSDLFLVQSSLYSVSRGMLIPNPGRPYAKDKIPIIKLGEQFVHIQDYLERIPNGVPDLLALEHLTVAGDVVFGANVTLKGTVIIVANEGSVIMIPDETVLEDKVVTGNLRILDH</sequence>
<name>A0A4D9D7J0_9STRA</name>
<feature type="binding site" evidence="7">
    <location>
        <position position="209"/>
    </location>
    <ligand>
        <name>UTP</name>
        <dbReference type="ChEBI" id="CHEBI:46398"/>
    </ligand>
</feature>
<gene>
    <name evidence="8" type="ORF">NSK_000903</name>
</gene>
<protein>
    <recommendedName>
        <fullName evidence="2 5">UTP--glucose-1-phosphate uridylyltransferase</fullName>
        <ecNumber evidence="2 5">2.7.7.9</ecNumber>
    </recommendedName>
</protein>
<accession>A0A4D9D7J0</accession>
<evidence type="ECO:0000256" key="7">
    <source>
        <dbReference type="PIRSR" id="PIRSR000806-2"/>
    </source>
</evidence>
<dbReference type="Gene3D" id="3.90.550.10">
    <property type="entry name" value="Spore Coat Polysaccharide Biosynthesis Protein SpsA, Chain A"/>
    <property type="match status" value="1"/>
</dbReference>
<feature type="binding site" evidence="7">
    <location>
        <position position="178"/>
    </location>
    <ligand>
        <name>UTP</name>
        <dbReference type="ChEBI" id="CHEBI:46398"/>
    </ligand>
</feature>
<dbReference type="InterPro" id="IPR002618">
    <property type="entry name" value="UDPGP_fam"/>
</dbReference>